<dbReference type="Pfam" id="PF02991">
    <property type="entry name" value="ATG8"/>
    <property type="match status" value="1"/>
</dbReference>
<evidence type="ECO:0000256" key="2">
    <source>
        <dbReference type="ARBA" id="ARBA00007293"/>
    </source>
</evidence>
<dbReference type="SUPFAM" id="SSF54236">
    <property type="entry name" value="Ubiquitin-like"/>
    <property type="match status" value="1"/>
</dbReference>
<dbReference type="InterPro" id="IPR029071">
    <property type="entry name" value="Ubiquitin-like_domsf"/>
</dbReference>
<gene>
    <name evidence="11" type="primary">Atg8b</name>
</gene>
<dbReference type="GO" id="GO:0031410">
    <property type="term" value="C:cytoplasmic vesicle"/>
    <property type="evidence" value="ECO:0007669"/>
    <property type="project" value="UniProtKB-KW"/>
</dbReference>
<evidence type="ECO:0000256" key="3">
    <source>
        <dbReference type="ARBA" id="ARBA00022490"/>
    </source>
</evidence>
<evidence type="ECO:0000256" key="7">
    <source>
        <dbReference type="ARBA" id="ARBA00023329"/>
    </source>
</evidence>
<dbReference type="FunFam" id="3.10.20.90:FF:000149">
    <property type="entry name" value="microtubule-associated proteins 1A/1B light chain 3C"/>
    <property type="match status" value="1"/>
</dbReference>
<evidence type="ECO:0000256" key="4">
    <source>
        <dbReference type="ARBA" id="ARBA00023006"/>
    </source>
</evidence>
<dbReference type="EMBL" id="KC524507">
    <property type="protein sequence ID" value="AGG87172.1"/>
    <property type="molecule type" value="mRNA"/>
</dbReference>
<reference evidence="11" key="1">
    <citation type="submission" date="2013-01" db="EMBL/GenBank/DDBJ databases">
        <authorList>
            <person name="Moon E.-K."/>
            <person name="Chung D.-I."/>
            <person name="Hong Y."/>
            <person name="Kong H.-H."/>
        </authorList>
    </citation>
    <scope>NUCLEOTIDE SEQUENCE</scope>
</reference>
<dbReference type="GO" id="GO:0016236">
    <property type="term" value="P:macroautophagy"/>
    <property type="evidence" value="ECO:0007669"/>
    <property type="project" value="UniProtKB-ARBA"/>
</dbReference>
<proteinExistence type="evidence at transcript level"/>
<name>M4NBL6_ACACA</name>
<evidence type="ECO:0000256" key="1">
    <source>
        <dbReference type="ARBA" id="ARBA00004419"/>
    </source>
</evidence>
<keyword evidence="6 9" id="KW-0449">Lipoprotein</keyword>
<dbReference type="GO" id="GO:0006950">
    <property type="term" value="P:response to stress"/>
    <property type="evidence" value="ECO:0007669"/>
    <property type="project" value="UniProtKB-ARBA"/>
</dbReference>
<keyword evidence="4 10" id="KW-0072">Autophagy</keyword>
<dbReference type="GO" id="GO:0005776">
    <property type="term" value="C:autophagosome"/>
    <property type="evidence" value="ECO:0007669"/>
    <property type="project" value="UniProtKB-SubCell"/>
</dbReference>
<evidence type="ECO:0000256" key="10">
    <source>
        <dbReference type="RuleBase" id="RU004384"/>
    </source>
</evidence>
<dbReference type="VEuPathDB" id="AmoebaDB:ACA1_051880"/>
<evidence type="ECO:0000256" key="5">
    <source>
        <dbReference type="ARBA" id="ARBA00023136"/>
    </source>
</evidence>
<comment type="subcellular location">
    <subcellularLocation>
        <location evidence="1">Cytoplasmic vesicle</location>
        <location evidence="1">Autophagosome</location>
    </subcellularLocation>
    <subcellularLocation>
        <location evidence="8">Endomembrane system</location>
        <topology evidence="8">Lipid-anchor</topology>
    </subcellularLocation>
</comment>
<dbReference type="PANTHER" id="PTHR10969">
    <property type="entry name" value="MICROTUBULE-ASSOCIATED PROTEINS 1A/1B LIGHT CHAIN 3-RELATED"/>
    <property type="match status" value="1"/>
</dbReference>
<evidence type="ECO:0000313" key="11">
    <source>
        <dbReference type="EMBL" id="AGG87172.1"/>
    </source>
</evidence>
<dbReference type="AlphaFoldDB" id="M4NBL6"/>
<keyword evidence="3" id="KW-0963">Cytoplasm</keyword>
<dbReference type="CDD" id="cd16108">
    <property type="entry name" value="Ubl_ATG8_like"/>
    <property type="match status" value="1"/>
</dbReference>
<accession>M4NBL6</accession>
<feature type="lipid moiety-binding region" description="Phosphatidylserine amidated glycine; alternate" evidence="9">
    <location>
        <position position="129"/>
    </location>
</feature>
<dbReference type="InterPro" id="IPR004241">
    <property type="entry name" value="Atg8-like"/>
</dbReference>
<evidence type="ECO:0000256" key="8">
    <source>
        <dbReference type="ARBA" id="ARBA00037868"/>
    </source>
</evidence>
<dbReference type="GO" id="GO:0012505">
    <property type="term" value="C:endomembrane system"/>
    <property type="evidence" value="ECO:0007669"/>
    <property type="project" value="UniProtKB-SubCell"/>
</dbReference>
<comment type="similarity">
    <text evidence="2 10">Belongs to the ATG8 family.</text>
</comment>
<sequence length="132" mass="14773">MSTNISESGSIDRVPFKQENSLEKRTRLAAKIRAAHPDRVPVIVEKHARSKLIPDISKRKFLAPGDIAVTQLISEIRKHIELRPDEAIFLFVNGHSLPQSGALLSQVYEKHKDEDGFLYIVYSADSMMGASC</sequence>
<organism evidence="11">
    <name type="scientific">Acanthamoeba castellanii</name>
    <name type="common">Amoeba</name>
    <dbReference type="NCBI Taxonomy" id="5755"/>
    <lineage>
        <taxon>Eukaryota</taxon>
        <taxon>Amoebozoa</taxon>
        <taxon>Discosea</taxon>
        <taxon>Longamoebia</taxon>
        <taxon>Centramoebida</taxon>
        <taxon>Acanthamoebidae</taxon>
        <taxon>Acanthamoeba</taxon>
    </lineage>
</organism>
<evidence type="ECO:0000256" key="6">
    <source>
        <dbReference type="ARBA" id="ARBA00023288"/>
    </source>
</evidence>
<protein>
    <recommendedName>
        <fullName evidence="10">Autophagy-related protein</fullName>
    </recommendedName>
</protein>
<evidence type="ECO:0000256" key="9">
    <source>
        <dbReference type="PIRSR" id="PIRSR604241-50"/>
    </source>
</evidence>
<keyword evidence="5" id="KW-0472">Membrane</keyword>
<dbReference type="Gene3D" id="3.10.20.90">
    <property type="entry name" value="Phosphatidylinositol 3-kinase Catalytic Subunit, Chain A, domain 1"/>
    <property type="match status" value="1"/>
</dbReference>
<keyword evidence="7" id="KW-0968">Cytoplasmic vesicle</keyword>